<evidence type="ECO:0000313" key="4">
    <source>
        <dbReference type="Proteomes" id="UP000760480"/>
    </source>
</evidence>
<dbReference type="InterPro" id="IPR036291">
    <property type="entry name" value="NAD(P)-bd_dom_sf"/>
</dbReference>
<dbReference type="InterPro" id="IPR001509">
    <property type="entry name" value="Epimerase_deHydtase"/>
</dbReference>
<feature type="region of interest" description="Disordered" evidence="1">
    <location>
        <begin position="241"/>
        <end position="262"/>
    </location>
</feature>
<proteinExistence type="predicted"/>
<comment type="caution">
    <text evidence="3">The sequence shown here is derived from an EMBL/GenBank/DDBJ whole genome shotgun (WGS) entry which is preliminary data.</text>
</comment>
<evidence type="ECO:0000259" key="2">
    <source>
        <dbReference type="Pfam" id="PF01370"/>
    </source>
</evidence>
<organism evidence="3 4">
    <name type="scientific">Candidatus Competibacter phosphatis</name>
    <dbReference type="NCBI Taxonomy" id="221280"/>
    <lineage>
        <taxon>Bacteria</taxon>
        <taxon>Pseudomonadati</taxon>
        <taxon>Pseudomonadota</taxon>
        <taxon>Gammaproteobacteria</taxon>
        <taxon>Candidatus Competibacteraceae</taxon>
        <taxon>Candidatus Competibacter</taxon>
    </lineage>
</organism>
<evidence type="ECO:0000256" key="1">
    <source>
        <dbReference type="SAM" id="MobiDB-lite"/>
    </source>
</evidence>
<dbReference type="RefSeq" id="WP_169250082.1">
    <property type="nucleotide sequence ID" value="NZ_SPMZ01000064.1"/>
</dbReference>
<dbReference type="CDD" id="cd05266">
    <property type="entry name" value="SDR_a4"/>
    <property type="match status" value="1"/>
</dbReference>
<protein>
    <submittedName>
        <fullName evidence="3">SDR family oxidoreductase</fullName>
    </submittedName>
</protein>
<sequence>MACILIAGCGDIGTTLGLSLHAAGHRVWGLKRRPDDLPSALEPLAADLADPATLTVLPPALDYIVYSAAAAGFSEALYEAAYVAGVRNLLNALRQAGQQPKRLLLTSSTSVYAQHQGEWVDEDSPAAAASFSGRCIRAGEQVLWDSGWPAVVVRFGGIYGPGRTRLIDSVRDGSATRPAGPPMFTNRIHRDDCARVLEHLLFLPDPAPLYLAVDDDPAPLAEVLNWLAIQLGVPEPSVVASPALKPGSDNRPSLASRQRASKRCRNARLRGSGFQFRYPSYRDGYAALLRAPVDGAHQNAAPEKS</sequence>
<dbReference type="InterPro" id="IPR051783">
    <property type="entry name" value="NAD(P)-dependent_oxidoreduct"/>
</dbReference>
<keyword evidence="4" id="KW-1185">Reference proteome</keyword>
<accession>A0ABX1TQ52</accession>
<gene>
    <name evidence="3" type="ORF">E4P82_17415</name>
</gene>
<dbReference type="EMBL" id="SPMZ01000064">
    <property type="protein sequence ID" value="NMQ20814.1"/>
    <property type="molecule type" value="Genomic_DNA"/>
</dbReference>
<dbReference type="SUPFAM" id="SSF51735">
    <property type="entry name" value="NAD(P)-binding Rossmann-fold domains"/>
    <property type="match status" value="1"/>
</dbReference>
<dbReference type="PANTHER" id="PTHR48079:SF6">
    <property type="entry name" value="NAD(P)-BINDING DOMAIN-CONTAINING PROTEIN-RELATED"/>
    <property type="match status" value="1"/>
</dbReference>
<dbReference type="Proteomes" id="UP000760480">
    <property type="component" value="Unassembled WGS sequence"/>
</dbReference>
<reference evidence="3 4" key="1">
    <citation type="submission" date="2019-03" db="EMBL/GenBank/DDBJ databases">
        <title>Metabolic reconstructions from genomes of highly enriched 'Candidatus Accumulibacter' and 'Candidatus Competibacter' bioreactor populations.</title>
        <authorList>
            <person name="Annavajhala M.K."/>
            <person name="Welles L."/>
            <person name="Abbas B."/>
            <person name="Sorokin D."/>
            <person name="Park H."/>
            <person name="Van Loosdrecht M."/>
            <person name="Chandran K."/>
        </authorList>
    </citation>
    <scope>NUCLEOTIDE SEQUENCE [LARGE SCALE GENOMIC DNA]</scope>
    <source>
        <strain evidence="3 4">SBR_G</strain>
    </source>
</reference>
<name>A0ABX1TQ52_9GAMM</name>
<feature type="domain" description="NAD-dependent epimerase/dehydratase" evidence="2">
    <location>
        <begin position="4"/>
        <end position="165"/>
    </location>
</feature>
<dbReference type="PANTHER" id="PTHR48079">
    <property type="entry name" value="PROTEIN YEEZ"/>
    <property type="match status" value="1"/>
</dbReference>
<dbReference type="Pfam" id="PF01370">
    <property type="entry name" value="Epimerase"/>
    <property type="match status" value="1"/>
</dbReference>
<evidence type="ECO:0000313" key="3">
    <source>
        <dbReference type="EMBL" id="NMQ20814.1"/>
    </source>
</evidence>
<dbReference type="Gene3D" id="3.40.50.720">
    <property type="entry name" value="NAD(P)-binding Rossmann-like Domain"/>
    <property type="match status" value="1"/>
</dbReference>